<dbReference type="GO" id="GO:0005737">
    <property type="term" value="C:cytoplasm"/>
    <property type="evidence" value="ECO:0007669"/>
    <property type="project" value="TreeGrafter"/>
</dbReference>
<name>A0AAW0FT12_9APHY</name>
<dbReference type="PANTHER" id="PTHR44144">
    <property type="entry name" value="DNAJ HOMOLOG SUBFAMILY C MEMBER 9"/>
    <property type="match status" value="1"/>
</dbReference>
<dbReference type="InterPro" id="IPR056453">
    <property type="entry name" value="HTH_DNAJC9"/>
</dbReference>
<feature type="domain" description="J" evidence="2">
    <location>
        <begin position="9"/>
        <end position="77"/>
    </location>
</feature>
<accession>A0AAW0FT12</accession>
<evidence type="ECO:0000313" key="3">
    <source>
        <dbReference type="EMBL" id="KAK7679855.1"/>
    </source>
</evidence>
<organism evidence="3 4">
    <name type="scientific">Cerrena zonata</name>
    <dbReference type="NCBI Taxonomy" id="2478898"/>
    <lineage>
        <taxon>Eukaryota</taxon>
        <taxon>Fungi</taxon>
        <taxon>Dikarya</taxon>
        <taxon>Basidiomycota</taxon>
        <taxon>Agaricomycotina</taxon>
        <taxon>Agaricomycetes</taxon>
        <taxon>Polyporales</taxon>
        <taxon>Cerrenaceae</taxon>
        <taxon>Cerrena</taxon>
    </lineage>
</organism>
<keyword evidence="1" id="KW-0175">Coiled coil</keyword>
<dbReference type="GO" id="GO:0005634">
    <property type="term" value="C:nucleus"/>
    <property type="evidence" value="ECO:0007669"/>
    <property type="project" value="TreeGrafter"/>
</dbReference>
<dbReference type="CDD" id="cd06257">
    <property type="entry name" value="DnaJ"/>
    <property type="match status" value="1"/>
</dbReference>
<evidence type="ECO:0000256" key="1">
    <source>
        <dbReference type="SAM" id="Coils"/>
    </source>
</evidence>
<dbReference type="Pfam" id="PF00226">
    <property type="entry name" value="DnaJ"/>
    <property type="match status" value="1"/>
</dbReference>
<dbReference type="GO" id="GO:0031072">
    <property type="term" value="F:heat shock protein binding"/>
    <property type="evidence" value="ECO:0007669"/>
    <property type="project" value="TreeGrafter"/>
</dbReference>
<dbReference type="InterPro" id="IPR036869">
    <property type="entry name" value="J_dom_sf"/>
</dbReference>
<dbReference type="InterPro" id="IPR001623">
    <property type="entry name" value="DnaJ_domain"/>
</dbReference>
<keyword evidence="4" id="KW-1185">Reference proteome</keyword>
<sequence>MAIAFPDIDPYEVLELDKSATPIEIKKQYKKLCLKYHPDKLQQTSESNVDKDHFPKLQFAYSILSDPAKRNRYDTLGSLGYGDDVEDDEVFDWKEFFEGMNEKITIEMIEEDKLKYQNSTEETNDILNNFVYYEGDFLKLFEVIPHLEFDELEENRVFKIIENAIDEDELDVENKNIIKSFEKYKRSRKTKVKQMLKKLAKEAKEAKELEKTIKDKSNRNLRNESDLKSLIQSRQNNRLNNLIDNLESKYLNKKGDKRSHREVDDDEFERIQKNLMNKKSKNNLFHTNFRHPHHLPALPYIHPPYEASIDLL</sequence>
<dbReference type="SUPFAM" id="SSF46565">
    <property type="entry name" value="Chaperone J-domain"/>
    <property type="match status" value="1"/>
</dbReference>
<proteinExistence type="predicted"/>
<dbReference type="InterPro" id="IPR018253">
    <property type="entry name" value="DnaJ_domain_CS"/>
</dbReference>
<dbReference type="Proteomes" id="UP001385951">
    <property type="component" value="Unassembled WGS sequence"/>
</dbReference>
<dbReference type="SMART" id="SM00271">
    <property type="entry name" value="DnaJ"/>
    <property type="match status" value="1"/>
</dbReference>
<gene>
    <name evidence="3" type="ORF">QCA50_017012</name>
</gene>
<protein>
    <recommendedName>
        <fullName evidence="2">J domain-containing protein</fullName>
    </recommendedName>
</protein>
<dbReference type="InterPro" id="IPR052594">
    <property type="entry name" value="J_domain-containing_protein"/>
</dbReference>
<dbReference type="EMBL" id="JASBNA010000054">
    <property type="protein sequence ID" value="KAK7679855.1"/>
    <property type="molecule type" value="Genomic_DNA"/>
</dbReference>
<dbReference type="PROSITE" id="PS00636">
    <property type="entry name" value="DNAJ_1"/>
    <property type="match status" value="1"/>
</dbReference>
<dbReference type="AlphaFoldDB" id="A0AAW0FT12"/>
<dbReference type="PROSITE" id="PS50076">
    <property type="entry name" value="DNAJ_2"/>
    <property type="match status" value="1"/>
</dbReference>
<evidence type="ECO:0000259" key="2">
    <source>
        <dbReference type="PROSITE" id="PS50076"/>
    </source>
</evidence>
<dbReference type="Pfam" id="PF23302">
    <property type="entry name" value="HTH_DNAJC9"/>
    <property type="match status" value="1"/>
</dbReference>
<dbReference type="PRINTS" id="PR00625">
    <property type="entry name" value="JDOMAIN"/>
</dbReference>
<feature type="coiled-coil region" evidence="1">
    <location>
        <begin position="189"/>
        <end position="256"/>
    </location>
</feature>
<dbReference type="PANTHER" id="PTHR44144:SF1">
    <property type="entry name" value="DNAJ HOMOLOG SUBFAMILY C MEMBER 9"/>
    <property type="match status" value="1"/>
</dbReference>
<reference evidence="3 4" key="1">
    <citation type="submission" date="2022-09" db="EMBL/GenBank/DDBJ databases">
        <authorList>
            <person name="Palmer J.M."/>
        </authorList>
    </citation>
    <scope>NUCLEOTIDE SEQUENCE [LARGE SCALE GENOMIC DNA]</scope>
    <source>
        <strain evidence="3 4">DSM 7382</strain>
    </source>
</reference>
<comment type="caution">
    <text evidence="3">The sequence shown here is derived from an EMBL/GenBank/DDBJ whole genome shotgun (WGS) entry which is preliminary data.</text>
</comment>
<dbReference type="Gene3D" id="1.10.287.110">
    <property type="entry name" value="DnaJ domain"/>
    <property type="match status" value="1"/>
</dbReference>
<evidence type="ECO:0000313" key="4">
    <source>
        <dbReference type="Proteomes" id="UP001385951"/>
    </source>
</evidence>